<dbReference type="SMART" id="SM00304">
    <property type="entry name" value="HAMP"/>
    <property type="match status" value="1"/>
</dbReference>
<dbReference type="AlphaFoldDB" id="A0A329MFU3"/>
<evidence type="ECO:0000313" key="9">
    <source>
        <dbReference type="EMBL" id="RAV18795.1"/>
    </source>
</evidence>
<keyword evidence="5" id="KW-0418">Kinase</keyword>
<dbReference type="Proteomes" id="UP000250369">
    <property type="component" value="Unassembled WGS sequence"/>
</dbReference>
<dbReference type="InterPro" id="IPR003660">
    <property type="entry name" value="HAMP_dom"/>
</dbReference>
<evidence type="ECO:0000256" key="4">
    <source>
        <dbReference type="ARBA" id="ARBA00022679"/>
    </source>
</evidence>
<protein>
    <recommendedName>
        <fullName evidence="8">HAMP domain-containing protein</fullName>
    </recommendedName>
</protein>
<dbReference type="InterPro" id="IPR050640">
    <property type="entry name" value="Bact_2-comp_sensor_kinase"/>
</dbReference>
<dbReference type="PANTHER" id="PTHR34220">
    <property type="entry name" value="SENSOR HISTIDINE KINASE YPDA"/>
    <property type="match status" value="1"/>
</dbReference>
<dbReference type="EMBL" id="QMFB01000015">
    <property type="protein sequence ID" value="RAV18795.1"/>
    <property type="molecule type" value="Genomic_DNA"/>
</dbReference>
<gene>
    <name evidence="9" type="ORF">DQG23_23990</name>
</gene>
<dbReference type="Pfam" id="PF00672">
    <property type="entry name" value="HAMP"/>
    <property type="match status" value="1"/>
</dbReference>
<comment type="subcellular location">
    <subcellularLocation>
        <location evidence="1">Cell membrane</location>
        <topology evidence="1">Multi-pass membrane protein</topology>
    </subcellularLocation>
</comment>
<dbReference type="InterPro" id="IPR036890">
    <property type="entry name" value="HATPase_C_sf"/>
</dbReference>
<dbReference type="InterPro" id="IPR003594">
    <property type="entry name" value="HATPase_dom"/>
</dbReference>
<dbReference type="SUPFAM" id="SSF158472">
    <property type="entry name" value="HAMP domain-like"/>
    <property type="match status" value="1"/>
</dbReference>
<keyword evidence="6 7" id="KW-0472">Membrane</keyword>
<organism evidence="9 10">
    <name type="scientific">Paenibacillus contaminans</name>
    <dbReference type="NCBI Taxonomy" id="450362"/>
    <lineage>
        <taxon>Bacteria</taxon>
        <taxon>Bacillati</taxon>
        <taxon>Bacillota</taxon>
        <taxon>Bacilli</taxon>
        <taxon>Bacillales</taxon>
        <taxon>Paenibacillaceae</taxon>
        <taxon>Paenibacillus</taxon>
    </lineage>
</organism>
<dbReference type="InterPro" id="IPR010559">
    <property type="entry name" value="Sig_transdc_His_kin_internal"/>
</dbReference>
<feature type="transmembrane region" description="Helical" evidence="7">
    <location>
        <begin position="291"/>
        <end position="311"/>
    </location>
</feature>
<keyword evidence="4" id="KW-0808">Transferase</keyword>
<keyword evidence="7" id="KW-1133">Transmembrane helix</keyword>
<keyword evidence="10" id="KW-1185">Reference proteome</keyword>
<dbReference type="Pfam" id="PF02518">
    <property type="entry name" value="HATPase_c"/>
    <property type="match status" value="1"/>
</dbReference>
<dbReference type="Pfam" id="PF06580">
    <property type="entry name" value="His_kinase"/>
    <property type="match status" value="1"/>
</dbReference>
<keyword evidence="7" id="KW-0812">Transmembrane</keyword>
<evidence type="ECO:0000256" key="1">
    <source>
        <dbReference type="ARBA" id="ARBA00004651"/>
    </source>
</evidence>
<accession>A0A329MFU3</accession>
<keyword evidence="3" id="KW-0597">Phosphoprotein</keyword>
<name>A0A329MFU3_9BACL</name>
<reference evidence="9 10" key="1">
    <citation type="journal article" date="2009" name="Int. J. Syst. Evol. Microbiol.">
        <title>Paenibacillus contaminans sp. nov., isolated from a contaminated laboratory plate.</title>
        <authorList>
            <person name="Chou J.H."/>
            <person name="Lee J.H."/>
            <person name="Lin M.C."/>
            <person name="Chang P.S."/>
            <person name="Arun A.B."/>
            <person name="Young C.C."/>
            <person name="Chen W.M."/>
        </authorList>
    </citation>
    <scope>NUCLEOTIDE SEQUENCE [LARGE SCALE GENOMIC DNA]</scope>
    <source>
        <strain evidence="9 10">CKOBP-6</strain>
    </source>
</reference>
<dbReference type="SUPFAM" id="SSF55874">
    <property type="entry name" value="ATPase domain of HSP90 chaperone/DNA topoisomerase II/histidine kinase"/>
    <property type="match status" value="1"/>
</dbReference>
<dbReference type="PANTHER" id="PTHR34220:SF7">
    <property type="entry name" value="SENSOR HISTIDINE KINASE YPDA"/>
    <property type="match status" value="1"/>
</dbReference>
<evidence type="ECO:0000256" key="2">
    <source>
        <dbReference type="ARBA" id="ARBA00022475"/>
    </source>
</evidence>
<dbReference type="Gene3D" id="6.10.340.10">
    <property type="match status" value="1"/>
</dbReference>
<dbReference type="Gene3D" id="3.30.565.10">
    <property type="entry name" value="Histidine kinase-like ATPase, C-terminal domain"/>
    <property type="match status" value="1"/>
</dbReference>
<sequence>MKGALFCMINISNLFPFRYGIFLKLLTTFLMVCIPIYLIGTLMSKSGVDIIRQQVLVLMKQKSDYFVSSMESELKNVLQLQENFLKDSDLQMISIRSDTLRPYEKTKTINDLHSKLMTLAASSRYIKEAFVLMPNLERRLSSVTGHTEMDPQELNDFLSRRPARSGIVALDDRLFIPMGFPYLTNSQFLLVIELSVDKISKDLADMNEQGTGVSYLMSNGNTDRFLIPSIDVPAGNTQLITHTTGIDSSLFKLDGISYLRFAKPFLASGWTLVTIAEEDEMLKPVHAFKKWSTMLYIISIFVIVIVSYLLLRFIHKPLRKLMQAFKKVEIGQFDINLQHLNKDEFHYLYNQFNQMTARLKFLVQQVYEQTIRSQRAELKQLQSQVNPHFLYNSLYILYRMAQEEDFEGVSAMSKHLGEYFKFITQNKDDFVSLEKELQHAKVYASIQQIRFGSRISIQFDERGSLQSWEVPRLIVQPFLENAIVHGLEDVYEGKIHVRVEANPGSLTIEIEDNGKGAPPELLRKWEEAGALEHEFSDHALWNVHRRLQLRYGKGSGIRLRTNPLGGLIAALILTTEGAVTYE</sequence>
<dbReference type="PROSITE" id="PS50885">
    <property type="entry name" value="HAMP"/>
    <property type="match status" value="1"/>
</dbReference>
<feature type="domain" description="HAMP" evidence="8">
    <location>
        <begin position="312"/>
        <end position="364"/>
    </location>
</feature>
<evidence type="ECO:0000259" key="8">
    <source>
        <dbReference type="PROSITE" id="PS50885"/>
    </source>
</evidence>
<evidence type="ECO:0000313" key="10">
    <source>
        <dbReference type="Proteomes" id="UP000250369"/>
    </source>
</evidence>
<comment type="caution">
    <text evidence="9">The sequence shown here is derived from an EMBL/GenBank/DDBJ whole genome shotgun (WGS) entry which is preliminary data.</text>
</comment>
<evidence type="ECO:0000256" key="6">
    <source>
        <dbReference type="ARBA" id="ARBA00023136"/>
    </source>
</evidence>
<evidence type="ECO:0000256" key="5">
    <source>
        <dbReference type="ARBA" id="ARBA00022777"/>
    </source>
</evidence>
<keyword evidence="2" id="KW-1003">Cell membrane</keyword>
<evidence type="ECO:0000256" key="3">
    <source>
        <dbReference type="ARBA" id="ARBA00022553"/>
    </source>
</evidence>
<evidence type="ECO:0000256" key="7">
    <source>
        <dbReference type="SAM" id="Phobius"/>
    </source>
</evidence>
<proteinExistence type="predicted"/>
<dbReference type="GO" id="GO:0000155">
    <property type="term" value="F:phosphorelay sensor kinase activity"/>
    <property type="evidence" value="ECO:0007669"/>
    <property type="project" value="InterPro"/>
</dbReference>
<dbReference type="CDD" id="cd06225">
    <property type="entry name" value="HAMP"/>
    <property type="match status" value="1"/>
</dbReference>
<dbReference type="GO" id="GO:0005886">
    <property type="term" value="C:plasma membrane"/>
    <property type="evidence" value="ECO:0007669"/>
    <property type="project" value="UniProtKB-SubCell"/>
</dbReference>
<feature type="transmembrane region" description="Helical" evidence="7">
    <location>
        <begin position="21"/>
        <end position="43"/>
    </location>
</feature>